<proteinExistence type="predicted"/>
<evidence type="ECO:0000313" key="2">
    <source>
        <dbReference type="EMBL" id="KAJ7765217.1"/>
    </source>
</evidence>
<feature type="region of interest" description="Disordered" evidence="1">
    <location>
        <begin position="40"/>
        <end position="68"/>
    </location>
</feature>
<protein>
    <submittedName>
        <fullName evidence="2">Uncharacterized protein</fullName>
    </submittedName>
</protein>
<feature type="region of interest" description="Disordered" evidence="1">
    <location>
        <begin position="119"/>
        <end position="150"/>
    </location>
</feature>
<comment type="caution">
    <text evidence="2">The sequence shown here is derived from an EMBL/GenBank/DDBJ whole genome shotgun (WGS) entry which is preliminary data.</text>
</comment>
<dbReference type="EMBL" id="JARKIB010000026">
    <property type="protein sequence ID" value="KAJ7765217.1"/>
    <property type="molecule type" value="Genomic_DNA"/>
</dbReference>
<accession>A0AAD7JIJ8</accession>
<keyword evidence="3" id="KW-1185">Reference proteome</keyword>
<name>A0AAD7JIJ8_9AGAR</name>
<evidence type="ECO:0000313" key="3">
    <source>
        <dbReference type="Proteomes" id="UP001215598"/>
    </source>
</evidence>
<reference evidence="2" key="1">
    <citation type="submission" date="2023-03" db="EMBL/GenBank/DDBJ databases">
        <title>Massive genome expansion in bonnet fungi (Mycena s.s.) driven by repeated elements and novel gene families across ecological guilds.</title>
        <authorList>
            <consortium name="Lawrence Berkeley National Laboratory"/>
            <person name="Harder C.B."/>
            <person name="Miyauchi S."/>
            <person name="Viragh M."/>
            <person name="Kuo A."/>
            <person name="Thoen E."/>
            <person name="Andreopoulos B."/>
            <person name="Lu D."/>
            <person name="Skrede I."/>
            <person name="Drula E."/>
            <person name="Henrissat B."/>
            <person name="Morin E."/>
            <person name="Kohler A."/>
            <person name="Barry K."/>
            <person name="LaButti K."/>
            <person name="Morin E."/>
            <person name="Salamov A."/>
            <person name="Lipzen A."/>
            <person name="Mereny Z."/>
            <person name="Hegedus B."/>
            <person name="Baldrian P."/>
            <person name="Stursova M."/>
            <person name="Weitz H."/>
            <person name="Taylor A."/>
            <person name="Grigoriev I.V."/>
            <person name="Nagy L.G."/>
            <person name="Martin F."/>
            <person name="Kauserud H."/>
        </authorList>
    </citation>
    <scope>NUCLEOTIDE SEQUENCE</scope>
    <source>
        <strain evidence="2">CBHHK182m</strain>
    </source>
</reference>
<evidence type="ECO:0000256" key="1">
    <source>
        <dbReference type="SAM" id="MobiDB-lite"/>
    </source>
</evidence>
<dbReference type="AlphaFoldDB" id="A0AAD7JIJ8"/>
<sequence>MATTCPSAHGGFYEGGVEGRGVIKEKAGCNGRAHAHMYTSLPASAAPPSPRVRTASPPRIRPGPSTPFVRADSTSIFVSCPRPRTASSPRLRPATIHVPRRPYSASIIPAYAVPGPAPAAALDSTLPLPPSAQSLPPSPKIPTPHAKLDIRKRIRKIEQK</sequence>
<gene>
    <name evidence="2" type="ORF">B0H16DRAFT_1717768</name>
</gene>
<dbReference type="Proteomes" id="UP001215598">
    <property type="component" value="Unassembled WGS sequence"/>
</dbReference>
<organism evidence="2 3">
    <name type="scientific">Mycena metata</name>
    <dbReference type="NCBI Taxonomy" id="1033252"/>
    <lineage>
        <taxon>Eukaryota</taxon>
        <taxon>Fungi</taxon>
        <taxon>Dikarya</taxon>
        <taxon>Basidiomycota</taxon>
        <taxon>Agaricomycotina</taxon>
        <taxon>Agaricomycetes</taxon>
        <taxon>Agaricomycetidae</taxon>
        <taxon>Agaricales</taxon>
        <taxon>Marasmiineae</taxon>
        <taxon>Mycenaceae</taxon>
        <taxon>Mycena</taxon>
    </lineage>
</organism>